<dbReference type="OMA" id="NMADSGN"/>
<accession>A0A1U7ZJK5</accession>
<protein>
    <submittedName>
        <fullName evidence="4">Uncharacterized protein LOC104594632</fullName>
    </submittedName>
</protein>
<dbReference type="Proteomes" id="UP000189703">
    <property type="component" value="Unplaced"/>
</dbReference>
<evidence type="ECO:0000313" key="3">
    <source>
        <dbReference type="Proteomes" id="UP000189703"/>
    </source>
</evidence>
<dbReference type="KEGG" id="nnu:104594632"/>
<proteinExistence type="predicted"/>
<name>A0A1U7ZJK5_NELNU</name>
<dbReference type="Pfam" id="PF07795">
    <property type="entry name" value="DUF1635"/>
    <property type="match status" value="1"/>
</dbReference>
<dbReference type="InParanoid" id="A0A1U7ZJK5"/>
<gene>
    <name evidence="4" type="primary">LOC104594632</name>
</gene>
<feature type="coiled-coil region" evidence="1">
    <location>
        <begin position="46"/>
        <end position="73"/>
    </location>
</feature>
<organism evidence="3 4">
    <name type="scientific">Nelumbo nucifera</name>
    <name type="common">Sacred lotus</name>
    <dbReference type="NCBI Taxonomy" id="4432"/>
    <lineage>
        <taxon>Eukaryota</taxon>
        <taxon>Viridiplantae</taxon>
        <taxon>Streptophyta</taxon>
        <taxon>Embryophyta</taxon>
        <taxon>Tracheophyta</taxon>
        <taxon>Spermatophyta</taxon>
        <taxon>Magnoliopsida</taxon>
        <taxon>Proteales</taxon>
        <taxon>Nelumbonaceae</taxon>
        <taxon>Nelumbo</taxon>
    </lineage>
</organism>
<dbReference type="OrthoDB" id="778241at2759"/>
<dbReference type="RefSeq" id="XP_010253313.1">
    <property type="nucleotide sequence ID" value="XM_010255011.2"/>
</dbReference>
<dbReference type="FunCoup" id="A0A1U7ZJK5">
    <property type="interactions" value="1019"/>
</dbReference>
<sequence length="331" mass="36040">MEGIASVWNYQESIDDLKHKLLYTTIELESTRMNAQEVLRKNEESVQQLLQLLKVACQERDEAKDQLRRLLNKVMMPSSPTGICPVLPMLQPESPHVQPNKANSSITESDSLSESYNHHSYGSSPAESFFDAVSSSDLSNMNMADSSNMGLQNHPFAQESNVSNPMGIVTSGNGVNSLATMSSGSPKIDQASIVIENLVKGKQLPQKGKLLQAVMEAGPLLQTLLVAGPLPRWRNPPPLHPLQIPPVSIKGCDPETINQKPVSIPDYPIQSSVSSSYIDISSQICPTTMPMSSAASVSGSCLNNKAQQLSGSIGWDPLHNQIFPGKRQRLQ</sequence>
<dbReference type="eggNOG" id="ENOG502R3H5">
    <property type="taxonomic scope" value="Eukaryota"/>
</dbReference>
<feature type="compositionally biased region" description="Low complexity" evidence="2">
    <location>
        <begin position="104"/>
        <end position="115"/>
    </location>
</feature>
<feature type="region of interest" description="Disordered" evidence="2">
    <location>
        <begin position="90"/>
        <end position="122"/>
    </location>
</feature>
<dbReference type="AlphaFoldDB" id="A0A1U7ZJK5"/>
<dbReference type="InterPro" id="IPR012862">
    <property type="entry name" value="DUF1635"/>
</dbReference>
<dbReference type="GeneID" id="104594632"/>
<keyword evidence="3" id="KW-1185">Reference proteome</keyword>
<dbReference type="PANTHER" id="PTHR33431">
    <property type="entry name" value="ENABLED-LIKE PROTEIN (DUF1635)"/>
    <property type="match status" value="1"/>
</dbReference>
<keyword evidence="1" id="KW-0175">Coiled coil</keyword>
<evidence type="ECO:0000256" key="2">
    <source>
        <dbReference type="SAM" id="MobiDB-lite"/>
    </source>
</evidence>
<reference evidence="4" key="1">
    <citation type="submission" date="2025-08" db="UniProtKB">
        <authorList>
            <consortium name="RefSeq"/>
        </authorList>
    </citation>
    <scope>IDENTIFICATION</scope>
</reference>
<evidence type="ECO:0000256" key="1">
    <source>
        <dbReference type="SAM" id="Coils"/>
    </source>
</evidence>
<dbReference type="PANTHER" id="PTHR33431:SF12">
    <property type="entry name" value="HIGH MOBILITY GROUP BOX PROTEIN, PUTATIVE (DUF1635)-RELATED"/>
    <property type="match status" value="1"/>
</dbReference>
<evidence type="ECO:0000313" key="4">
    <source>
        <dbReference type="RefSeq" id="XP_010253313.1"/>
    </source>
</evidence>